<evidence type="ECO:0000256" key="3">
    <source>
        <dbReference type="ARBA" id="ARBA00022475"/>
    </source>
</evidence>
<organism evidence="21">
    <name type="scientific">Pyrrhalta aenescens</name>
    <dbReference type="NCBI Taxonomy" id="281545"/>
    <lineage>
        <taxon>Eukaryota</taxon>
        <taxon>Metazoa</taxon>
        <taxon>Ecdysozoa</taxon>
        <taxon>Arthropoda</taxon>
        <taxon>Hexapoda</taxon>
        <taxon>Insecta</taxon>
        <taxon>Pterygota</taxon>
        <taxon>Neoptera</taxon>
        <taxon>Endopterygota</taxon>
        <taxon>Coleoptera</taxon>
        <taxon>Polyphaga</taxon>
        <taxon>Cucujiformia</taxon>
        <taxon>Chrysomeloidea</taxon>
        <taxon>Chrysomelidae</taxon>
        <taxon>Galerucinae</taxon>
        <taxon>Coelomerites</taxon>
        <taxon>Pyrrhalta</taxon>
    </lineage>
</organism>
<evidence type="ECO:0000259" key="19">
    <source>
        <dbReference type="SMART" id="SM00079"/>
    </source>
</evidence>
<feature type="binding site" evidence="15">
    <location>
        <position position="542"/>
    </location>
    <ligand>
        <name>L-glutamate</name>
        <dbReference type="ChEBI" id="CHEBI:29985"/>
    </ligand>
</feature>
<keyword evidence="12" id="KW-1071">Ligand-gated ion channel</keyword>
<evidence type="ECO:0000259" key="20">
    <source>
        <dbReference type="SMART" id="SM00918"/>
    </source>
</evidence>
<feature type="chain" id="PRO_5012023429" evidence="18">
    <location>
        <begin position="18"/>
        <end position="901"/>
    </location>
</feature>
<keyword evidence="11" id="KW-0628">Postsynaptic cell membrane</keyword>
<evidence type="ECO:0000256" key="15">
    <source>
        <dbReference type="PIRSR" id="PIRSR601508-1"/>
    </source>
</evidence>
<dbReference type="SUPFAM" id="SSF53850">
    <property type="entry name" value="Periplasmic binding protein-like II"/>
    <property type="match status" value="1"/>
</dbReference>
<feature type="transmembrane region" description="Helical" evidence="17">
    <location>
        <begin position="656"/>
        <end position="678"/>
    </location>
</feature>
<keyword evidence="10" id="KW-0325">Glycoprotein</keyword>
<evidence type="ECO:0000256" key="18">
    <source>
        <dbReference type="SAM" id="SignalP"/>
    </source>
</evidence>
<protein>
    <submittedName>
        <fullName evidence="21">Ionotropic receptor 7</fullName>
    </submittedName>
</protein>
<evidence type="ECO:0000313" key="21">
    <source>
        <dbReference type="EMBL" id="APC94352.1"/>
    </source>
</evidence>
<evidence type="ECO:0000256" key="7">
    <source>
        <dbReference type="ARBA" id="ARBA00023065"/>
    </source>
</evidence>
<dbReference type="InterPro" id="IPR001508">
    <property type="entry name" value="Iono_Glu_rcpt_met"/>
</dbReference>
<evidence type="ECO:0000256" key="16">
    <source>
        <dbReference type="PIRSR" id="PIRSR601508-2"/>
    </source>
</evidence>
<dbReference type="GO" id="GO:0038023">
    <property type="term" value="F:signaling receptor activity"/>
    <property type="evidence" value="ECO:0007669"/>
    <property type="project" value="InterPro"/>
</dbReference>
<keyword evidence="6" id="KW-0770">Synapse</keyword>
<dbReference type="FunFam" id="3.40.190.10:FF:000178">
    <property type="entry name" value="Glutamate receptor subunit"/>
    <property type="match status" value="1"/>
</dbReference>
<feature type="site" description="Interaction with the cone snail toxin Con-ikot-ikot" evidence="16">
    <location>
        <position position="714"/>
    </location>
</feature>
<keyword evidence="18" id="KW-0732">Signal</keyword>
<comment type="subcellular location">
    <subcellularLocation>
        <location evidence="14">Postsynaptic cell membrane</location>
        <topology evidence="14">Multi-pass membrane protein</topology>
    </subcellularLocation>
</comment>
<dbReference type="CDD" id="cd13714">
    <property type="entry name" value="PBP2_iGluR_Kainate"/>
    <property type="match status" value="1"/>
</dbReference>
<evidence type="ECO:0000256" key="6">
    <source>
        <dbReference type="ARBA" id="ARBA00023018"/>
    </source>
</evidence>
<keyword evidence="4 17" id="KW-0812">Transmembrane</keyword>
<feature type="signal peptide" evidence="18">
    <location>
        <begin position="1"/>
        <end position="17"/>
    </location>
</feature>
<dbReference type="FunFam" id="3.40.190.10:FF:000061">
    <property type="entry name" value="Glutamate receptor, ionotropic kainate"/>
    <property type="match status" value="1"/>
</dbReference>
<evidence type="ECO:0000256" key="12">
    <source>
        <dbReference type="ARBA" id="ARBA00023286"/>
    </source>
</evidence>
<dbReference type="Pfam" id="PF00060">
    <property type="entry name" value="Lig_chan"/>
    <property type="match status" value="1"/>
</dbReference>
<evidence type="ECO:0000256" key="17">
    <source>
        <dbReference type="SAM" id="Phobius"/>
    </source>
</evidence>
<keyword evidence="8 17" id="KW-0472">Membrane</keyword>
<comment type="similarity">
    <text evidence="1">Belongs to the glutamate-gated ion channel (TC 1.A.10.1) family.</text>
</comment>
<evidence type="ECO:0000256" key="9">
    <source>
        <dbReference type="ARBA" id="ARBA00023170"/>
    </source>
</evidence>
<keyword evidence="2" id="KW-0813">Transport</keyword>
<evidence type="ECO:0000256" key="11">
    <source>
        <dbReference type="ARBA" id="ARBA00023257"/>
    </source>
</evidence>
<feature type="binding site" evidence="15">
    <location>
        <position position="709"/>
    </location>
    <ligand>
        <name>L-glutamate</name>
        <dbReference type="ChEBI" id="CHEBI:29985"/>
    </ligand>
</feature>
<dbReference type="Gene3D" id="3.40.190.10">
    <property type="entry name" value="Periplasmic binding protein-like II"/>
    <property type="match status" value="2"/>
</dbReference>
<feature type="domain" description="Ionotropic glutamate receptor L-glutamate and glycine-binding" evidence="20">
    <location>
        <begin position="457"/>
        <end position="526"/>
    </location>
</feature>
<dbReference type="InterPro" id="IPR001320">
    <property type="entry name" value="Iontro_rcpt_C"/>
</dbReference>
<dbReference type="SMART" id="SM00079">
    <property type="entry name" value="PBPe"/>
    <property type="match status" value="1"/>
</dbReference>
<name>A0A1J0KKU8_9CUCU</name>
<keyword evidence="9 21" id="KW-0675">Receptor</keyword>
<keyword evidence="7" id="KW-0406">Ion transport</keyword>
<dbReference type="PRINTS" id="PR00177">
    <property type="entry name" value="NMDARECEPTOR"/>
</dbReference>
<evidence type="ECO:0000256" key="13">
    <source>
        <dbReference type="ARBA" id="ARBA00023303"/>
    </source>
</evidence>
<dbReference type="EMBL" id="KX298835">
    <property type="protein sequence ID" value="APC94352.1"/>
    <property type="molecule type" value="mRNA"/>
</dbReference>
<evidence type="ECO:0000256" key="2">
    <source>
        <dbReference type="ARBA" id="ARBA00022448"/>
    </source>
</evidence>
<proteinExistence type="evidence at transcript level"/>
<dbReference type="InterPro" id="IPR001828">
    <property type="entry name" value="ANF_lig-bd_rcpt"/>
</dbReference>
<feature type="site" description="Crucial to convey clamshell closure to channel opening" evidence="16">
    <location>
        <position position="687"/>
    </location>
</feature>
<feature type="transmembrane region" description="Helical" evidence="17">
    <location>
        <begin position="582"/>
        <end position="601"/>
    </location>
</feature>
<feature type="site" description="Interaction with the cone snail toxin Con-ikot-ikot" evidence="16">
    <location>
        <position position="805"/>
    </location>
</feature>
<reference evidence="21" key="1">
    <citation type="journal article" date="2016" name="Insect Biochem. Mol. Biol.">
        <title>Comparative transcriptome analysis of chemosensory genes in two sister leaf beetles provides insights into chemosensory speciation.</title>
        <authorList>
            <person name="Zhang B."/>
            <person name="Zhang W."/>
            <person name="Nie R.E."/>
            <person name="Li W.Z."/>
            <person name="Segraves K.A."/>
            <person name="Yang X.K."/>
            <person name="Xue H.J."/>
        </authorList>
    </citation>
    <scope>NUCLEOTIDE SEQUENCE</scope>
</reference>
<dbReference type="Pfam" id="PF10613">
    <property type="entry name" value="Lig_chan-Glu_bd"/>
    <property type="match status" value="1"/>
</dbReference>
<keyword evidence="5 17" id="KW-1133">Transmembrane helix</keyword>
<dbReference type="SMART" id="SM00918">
    <property type="entry name" value="Lig_chan-Glu_bd"/>
    <property type="match status" value="1"/>
</dbReference>
<dbReference type="AlphaFoldDB" id="A0A1J0KKU8"/>
<dbReference type="SUPFAM" id="SSF53822">
    <property type="entry name" value="Periplasmic binding protein-like I"/>
    <property type="match status" value="1"/>
</dbReference>
<dbReference type="Gene3D" id="1.10.287.70">
    <property type="match status" value="1"/>
</dbReference>
<dbReference type="CDD" id="cd06382">
    <property type="entry name" value="PBP1_iGluR_Kainate"/>
    <property type="match status" value="1"/>
</dbReference>
<dbReference type="Gene3D" id="3.40.50.2300">
    <property type="match status" value="2"/>
</dbReference>
<dbReference type="InterPro" id="IPR015683">
    <property type="entry name" value="Ionotropic_Glu_rcpt"/>
</dbReference>
<evidence type="ECO:0000256" key="14">
    <source>
        <dbReference type="ARBA" id="ARBA00034104"/>
    </source>
</evidence>
<dbReference type="InterPro" id="IPR028082">
    <property type="entry name" value="Peripla_BP_I"/>
</dbReference>
<accession>A0A1J0KKU8</accession>
<evidence type="ECO:0000256" key="1">
    <source>
        <dbReference type="ARBA" id="ARBA00008685"/>
    </source>
</evidence>
<dbReference type="PANTHER" id="PTHR18966">
    <property type="entry name" value="IONOTROPIC GLUTAMATE RECEPTOR"/>
    <property type="match status" value="1"/>
</dbReference>
<sequence>MHKIVILLLCFGIIVSGLKKKTVNVAVFLDDDEHYEDTVIAIASVVRRINLYSSVQYLLYPHIFKVQKNEILKTGQTACSLLEKGIAAIFGPESIEINDFIQSLSSSLQIPQFQTFWNPKLASLPISDQPIQIFNLHPSPKALSKALATLVRENDWKSYTILYEDDNGLLRLQESLKQLKPDDPAVAFKALGPRENLRSVLKEVQSSGVAHFILDCEAERIMDILRLAKELKLLSEFHSYILTNLDAHTINWSEVKNIKSNITAMRLLNPDNTNMKNAALVWNQNMKYSFLETVKDPVILKEIQNLRRMKHFKDIKTINIQTKTALMHDALNIFISTFSKLDAVYPVAFKALSCESNETSTYGQHFSDILTQINKENPLLLEPLTGPITEFDSMGYRKNYKLQIVEWVGDRFRISGTWDPALPEKINLTITPAERDEEIMKKIQKRNFRIVSRLGDPYLMEVADTNGRGLYGNDRFEGYTMDLMKEICKPENLNCTFTFELVPDGNYGSYDPKTKQWNGIIKELLEYKADLGICDLTITYERRKAVDFTSPFMTLGISILYAKAVKEPPDLLTFSHPLSFEVWIYIATSYLIISLIMFLTARLNPNDWENPHPCNSSPMELENIWNLKNCCWLTLGSFMTQGCDLLPKGICTRMVVAMWWFFALIITACYTANMTAFLTSSRMGVTITSAEDLATQNKIKYGCLKDGATSSFFKDSNFSTYHRMWVQMDSADPSVFEMNNKEGVKRVLNSKRKYAFIMESSNIEYEMERNCELIQVGSNLDSKGYGIAMPFNAPYRKSINAAILKMQEMGVLHTLKTRWWKEKKWRWSMYQRQTVRRRGRHRNGSGQRGRRLLGSRSWCRTFSTYRDIRIPMECKKSRRRPKVDAQRSSCQRIQVRHRYLG</sequence>
<feature type="binding site" evidence="15">
    <location>
        <position position="759"/>
    </location>
    <ligand>
        <name>L-glutamate</name>
        <dbReference type="ChEBI" id="CHEBI:29985"/>
    </ligand>
</feature>
<feature type="domain" description="Ionotropic glutamate receptor C-terminal" evidence="19">
    <location>
        <begin position="447"/>
        <end position="822"/>
    </location>
</feature>
<evidence type="ECO:0000256" key="4">
    <source>
        <dbReference type="ARBA" id="ARBA00022692"/>
    </source>
</evidence>
<dbReference type="GO" id="GO:0015276">
    <property type="term" value="F:ligand-gated monoatomic ion channel activity"/>
    <property type="evidence" value="ECO:0007669"/>
    <property type="project" value="InterPro"/>
</dbReference>
<dbReference type="Pfam" id="PF01094">
    <property type="entry name" value="ANF_receptor"/>
    <property type="match status" value="1"/>
</dbReference>
<dbReference type="InterPro" id="IPR019594">
    <property type="entry name" value="Glu/Gly-bd"/>
</dbReference>
<keyword evidence="13" id="KW-0407">Ion channel</keyword>
<dbReference type="GO" id="GO:0045211">
    <property type="term" value="C:postsynaptic membrane"/>
    <property type="evidence" value="ECO:0007669"/>
    <property type="project" value="UniProtKB-SubCell"/>
</dbReference>
<evidence type="ECO:0000256" key="8">
    <source>
        <dbReference type="ARBA" id="ARBA00023136"/>
    </source>
</evidence>
<keyword evidence="3" id="KW-1003">Cell membrane</keyword>
<evidence type="ECO:0000256" key="5">
    <source>
        <dbReference type="ARBA" id="ARBA00022989"/>
    </source>
</evidence>
<dbReference type="SUPFAM" id="SSF81324">
    <property type="entry name" value="Voltage-gated potassium channels"/>
    <property type="match status" value="1"/>
</dbReference>
<dbReference type="FunFam" id="1.10.287.70:FF:000010">
    <property type="entry name" value="Putative glutamate receptor ionotropic kainate 1"/>
    <property type="match status" value="1"/>
</dbReference>
<feature type="binding site" evidence="15">
    <location>
        <position position="537"/>
    </location>
    <ligand>
        <name>L-glutamate</name>
        <dbReference type="ChEBI" id="CHEBI:29985"/>
    </ligand>
</feature>
<evidence type="ECO:0000256" key="10">
    <source>
        <dbReference type="ARBA" id="ARBA00023180"/>
    </source>
</evidence>